<dbReference type="EMBL" id="MCGO01000045">
    <property type="protein sequence ID" value="ORY38211.1"/>
    <property type="molecule type" value="Genomic_DNA"/>
</dbReference>
<feature type="region of interest" description="Disordered" evidence="1">
    <location>
        <begin position="73"/>
        <end position="103"/>
    </location>
</feature>
<reference evidence="2 3" key="1">
    <citation type="submission" date="2016-07" db="EMBL/GenBank/DDBJ databases">
        <title>Pervasive Adenine N6-methylation of Active Genes in Fungi.</title>
        <authorList>
            <consortium name="DOE Joint Genome Institute"/>
            <person name="Mondo S.J."/>
            <person name="Dannebaum R.O."/>
            <person name="Kuo R.C."/>
            <person name="Labutti K."/>
            <person name="Haridas S."/>
            <person name="Kuo A."/>
            <person name="Salamov A."/>
            <person name="Ahrendt S.R."/>
            <person name="Lipzen A."/>
            <person name="Sullivan W."/>
            <person name="Andreopoulos W.B."/>
            <person name="Clum A."/>
            <person name="Lindquist E."/>
            <person name="Daum C."/>
            <person name="Ramamoorthy G.K."/>
            <person name="Gryganskyi A."/>
            <person name="Culley D."/>
            <person name="Magnuson J.K."/>
            <person name="James T.Y."/>
            <person name="O'Malley M.A."/>
            <person name="Stajich J.E."/>
            <person name="Spatafora J.W."/>
            <person name="Visel A."/>
            <person name="Grigoriev I.V."/>
        </authorList>
    </citation>
    <scope>NUCLEOTIDE SEQUENCE [LARGE SCALE GENOMIC DNA]</scope>
    <source>
        <strain evidence="2 3">JEL800</strain>
    </source>
</reference>
<sequence>MTEFSTEFPQNSCRKRVGGVPASALHQPTAVSPKSNPRAQSRRRRCPHSRSTAVRPSPDLCLILVRALTRRAPRPPRASPLEAPGPSLTGTGAGRRLMRRPAPRSCRRRRKLRSCFRCRFQSRIGWTSHRGRPLKAAGMVAVVVAAVDGALGCSCVDSCCGLVMVFFSVSLFAFKNIEQSL</sequence>
<feature type="compositionally biased region" description="Polar residues" evidence="1">
    <location>
        <begin position="1"/>
        <end position="12"/>
    </location>
</feature>
<name>A0A1Y2BTY7_9FUNG</name>
<accession>A0A1Y2BTY7</accession>
<protein>
    <submittedName>
        <fullName evidence="2">Uncharacterized protein</fullName>
    </submittedName>
</protein>
<comment type="caution">
    <text evidence="2">The sequence shown here is derived from an EMBL/GenBank/DDBJ whole genome shotgun (WGS) entry which is preliminary data.</text>
</comment>
<gene>
    <name evidence="2" type="ORF">BCR33DRAFT_434603</name>
</gene>
<keyword evidence="3" id="KW-1185">Reference proteome</keyword>
<feature type="compositionally biased region" description="Polar residues" evidence="1">
    <location>
        <begin position="29"/>
        <end position="39"/>
    </location>
</feature>
<evidence type="ECO:0000313" key="3">
    <source>
        <dbReference type="Proteomes" id="UP000193642"/>
    </source>
</evidence>
<organism evidence="2 3">
    <name type="scientific">Rhizoclosmatium globosum</name>
    <dbReference type="NCBI Taxonomy" id="329046"/>
    <lineage>
        <taxon>Eukaryota</taxon>
        <taxon>Fungi</taxon>
        <taxon>Fungi incertae sedis</taxon>
        <taxon>Chytridiomycota</taxon>
        <taxon>Chytridiomycota incertae sedis</taxon>
        <taxon>Chytridiomycetes</taxon>
        <taxon>Chytridiales</taxon>
        <taxon>Chytriomycetaceae</taxon>
        <taxon>Rhizoclosmatium</taxon>
    </lineage>
</organism>
<feature type="region of interest" description="Disordered" evidence="1">
    <location>
        <begin position="1"/>
        <end position="54"/>
    </location>
</feature>
<evidence type="ECO:0000313" key="2">
    <source>
        <dbReference type="EMBL" id="ORY38211.1"/>
    </source>
</evidence>
<proteinExistence type="predicted"/>
<dbReference type="AlphaFoldDB" id="A0A1Y2BTY7"/>
<evidence type="ECO:0000256" key="1">
    <source>
        <dbReference type="SAM" id="MobiDB-lite"/>
    </source>
</evidence>
<dbReference type="Proteomes" id="UP000193642">
    <property type="component" value="Unassembled WGS sequence"/>
</dbReference>